<evidence type="ECO:0000256" key="4">
    <source>
        <dbReference type="PROSITE-ProRule" id="PRU00335"/>
    </source>
</evidence>
<dbReference type="GO" id="GO:0000976">
    <property type="term" value="F:transcription cis-regulatory region binding"/>
    <property type="evidence" value="ECO:0007669"/>
    <property type="project" value="TreeGrafter"/>
</dbReference>
<dbReference type="InterPro" id="IPR009057">
    <property type="entry name" value="Homeodomain-like_sf"/>
</dbReference>
<dbReference type="InterPro" id="IPR047923">
    <property type="entry name" value="ArpA-like"/>
</dbReference>
<proteinExistence type="predicted"/>
<evidence type="ECO:0000256" key="2">
    <source>
        <dbReference type="ARBA" id="ARBA00023125"/>
    </source>
</evidence>
<feature type="domain" description="HTH tetR-type" evidence="5">
    <location>
        <begin position="8"/>
        <end position="68"/>
    </location>
</feature>
<sequence length="228" mass="23679">MTKQVRAARTRQALIRSAAIVFEQHGYGQARLALISSGAGVSTGALHFHFENKAALAQAVVAEASHGLLEVSGSIHRRTDTALQTLVDTSHALVDLLGRDPVTRAGFRLSYDGGRGGEPGLPAQWQSCVGRLLDEAAAVGTLAEGVSRTDVTAATVAATTGFEVLGRCDTQWLSTRTLTGFWQLLLPCLAAPEALPLLDPAGTTAAAEAVAASRAVHETYEVGAAAPV</sequence>
<reference evidence="6 7" key="1">
    <citation type="submission" date="2019-09" db="EMBL/GenBank/DDBJ databases">
        <authorList>
            <person name="Liu P."/>
        </authorList>
    </citation>
    <scope>NUCLEOTIDE SEQUENCE [LARGE SCALE GENOMIC DNA]</scope>
    <source>
        <strain evidence="6 7">TRM68085</strain>
    </source>
</reference>
<dbReference type="GO" id="GO:0003700">
    <property type="term" value="F:DNA-binding transcription factor activity"/>
    <property type="evidence" value="ECO:0007669"/>
    <property type="project" value="TreeGrafter"/>
</dbReference>
<dbReference type="RefSeq" id="WP_128848415.1">
    <property type="nucleotide sequence ID" value="NZ_JBMVAI010000009.1"/>
</dbReference>
<organism evidence="6 7">
    <name type="scientific">Streptomyces arboris</name>
    <dbReference type="NCBI Taxonomy" id="2600619"/>
    <lineage>
        <taxon>Bacteria</taxon>
        <taxon>Bacillati</taxon>
        <taxon>Actinomycetota</taxon>
        <taxon>Actinomycetes</taxon>
        <taxon>Kitasatosporales</taxon>
        <taxon>Streptomycetaceae</taxon>
        <taxon>Streptomyces</taxon>
    </lineage>
</organism>
<dbReference type="SUPFAM" id="SSF48498">
    <property type="entry name" value="Tetracyclin repressor-like, C-terminal domain"/>
    <property type="match status" value="1"/>
</dbReference>
<feature type="DNA-binding region" description="H-T-H motif" evidence="4">
    <location>
        <begin position="31"/>
        <end position="50"/>
    </location>
</feature>
<dbReference type="PANTHER" id="PTHR30055">
    <property type="entry name" value="HTH-TYPE TRANSCRIPTIONAL REGULATOR RUTR"/>
    <property type="match status" value="1"/>
</dbReference>
<protein>
    <submittedName>
        <fullName evidence="6">TetR family transcriptional regulator</fullName>
    </submittedName>
</protein>
<dbReference type="PRINTS" id="PR00455">
    <property type="entry name" value="HTHTETR"/>
</dbReference>
<dbReference type="InterPro" id="IPR050109">
    <property type="entry name" value="HTH-type_TetR-like_transc_reg"/>
</dbReference>
<name>A0A5N5ELQ2_9ACTN</name>
<dbReference type="PROSITE" id="PS50977">
    <property type="entry name" value="HTH_TETR_2"/>
    <property type="match status" value="1"/>
</dbReference>
<comment type="caution">
    <text evidence="6">The sequence shown here is derived from an EMBL/GenBank/DDBJ whole genome shotgun (WGS) entry which is preliminary data.</text>
</comment>
<dbReference type="NCBIfam" id="NF041196">
    <property type="entry name" value="ScbR_bind_reg"/>
    <property type="match status" value="1"/>
</dbReference>
<evidence type="ECO:0000256" key="3">
    <source>
        <dbReference type="ARBA" id="ARBA00023163"/>
    </source>
</evidence>
<accession>A0A5N5ELQ2</accession>
<dbReference type="SUPFAM" id="SSF46689">
    <property type="entry name" value="Homeodomain-like"/>
    <property type="match status" value="1"/>
</dbReference>
<dbReference type="EMBL" id="VYUA01000029">
    <property type="protein sequence ID" value="KAB2589562.1"/>
    <property type="molecule type" value="Genomic_DNA"/>
</dbReference>
<dbReference type="AlphaFoldDB" id="A0A5N5ELQ2"/>
<evidence type="ECO:0000313" key="7">
    <source>
        <dbReference type="Proteomes" id="UP000326907"/>
    </source>
</evidence>
<evidence type="ECO:0000256" key="1">
    <source>
        <dbReference type="ARBA" id="ARBA00023015"/>
    </source>
</evidence>
<dbReference type="Proteomes" id="UP000326907">
    <property type="component" value="Unassembled WGS sequence"/>
</dbReference>
<gene>
    <name evidence="6" type="ORF">F5983_26325</name>
</gene>
<evidence type="ECO:0000313" key="6">
    <source>
        <dbReference type="EMBL" id="KAB2589562.1"/>
    </source>
</evidence>
<keyword evidence="7" id="KW-1185">Reference proteome</keyword>
<keyword evidence="1" id="KW-0805">Transcription regulation</keyword>
<dbReference type="Gene3D" id="1.10.357.10">
    <property type="entry name" value="Tetracycline Repressor, domain 2"/>
    <property type="match status" value="1"/>
</dbReference>
<dbReference type="Pfam" id="PF00440">
    <property type="entry name" value="TetR_N"/>
    <property type="match status" value="1"/>
</dbReference>
<keyword evidence="3" id="KW-0804">Transcription</keyword>
<evidence type="ECO:0000259" key="5">
    <source>
        <dbReference type="PROSITE" id="PS50977"/>
    </source>
</evidence>
<keyword evidence="2 4" id="KW-0238">DNA-binding</keyword>
<dbReference type="InterPro" id="IPR036271">
    <property type="entry name" value="Tet_transcr_reg_TetR-rel_C_sf"/>
</dbReference>
<dbReference type="InterPro" id="IPR001647">
    <property type="entry name" value="HTH_TetR"/>
</dbReference>
<dbReference type="PANTHER" id="PTHR30055:SF234">
    <property type="entry name" value="HTH-TYPE TRANSCRIPTIONAL REGULATOR BETI"/>
    <property type="match status" value="1"/>
</dbReference>